<dbReference type="OrthoDB" id="195634at2157"/>
<dbReference type="Proteomes" id="UP000466535">
    <property type="component" value="Unassembled WGS sequence"/>
</dbReference>
<name>A0A6B0T3U0_9EURY</name>
<evidence type="ECO:0000313" key="2">
    <source>
        <dbReference type="Proteomes" id="UP000466535"/>
    </source>
</evidence>
<accession>A0A6B0T3U0</accession>
<dbReference type="GO" id="GO:0015035">
    <property type="term" value="F:protein-disulfide reductase activity"/>
    <property type="evidence" value="ECO:0007669"/>
    <property type="project" value="InterPro"/>
</dbReference>
<keyword evidence="2" id="KW-1185">Reference proteome</keyword>
<dbReference type="RefSeq" id="WP_159765113.1">
    <property type="nucleotide sequence ID" value="NZ_WUUT01000007.1"/>
</dbReference>
<proteinExistence type="predicted"/>
<evidence type="ECO:0000313" key="1">
    <source>
        <dbReference type="EMBL" id="MXR52948.1"/>
    </source>
</evidence>
<comment type="caution">
    <text evidence="1">The sequence shown here is derived from an EMBL/GenBank/DDBJ whole genome shotgun (WGS) entry which is preliminary data.</text>
</comment>
<organism evidence="1 2">
    <name type="scientific">Halovenus carboxidivorans</name>
    <dbReference type="NCBI Taxonomy" id="2692199"/>
    <lineage>
        <taxon>Archaea</taxon>
        <taxon>Methanobacteriati</taxon>
        <taxon>Methanobacteriota</taxon>
        <taxon>Stenosarchaea group</taxon>
        <taxon>Halobacteria</taxon>
        <taxon>Halobacteriales</taxon>
        <taxon>Haloarculaceae</taxon>
        <taxon>Halovenus</taxon>
    </lineage>
</organism>
<dbReference type="EMBL" id="WUUT01000007">
    <property type="protein sequence ID" value="MXR52948.1"/>
    <property type="molecule type" value="Genomic_DNA"/>
</dbReference>
<sequence length="119" mass="13674">MAAPRLVYDDDCGFCMYCVRWLLRFGEFEPVGFGELTPDQKARLPEEYDNCMHLLTDDAVYSCGEAAEQSLAHCGRVGAALAGLARQLPYWERLRERGYRFVADRRAIWGRFRSCPNVE</sequence>
<gene>
    <name evidence="1" type="ORF">GRX03_15215</name>
</gene>
<dbReference type="InterPro" id="IPR007263">
    <property type="entry name" value="DCC1-like"/>
</dbReference>
<reference evidence="1 2" key="1">
    <citation type="submission" date="2019-12" db="EMBL/GenBank/DDBJ databases">
        <title>Isolation and characterization of three novel carbon monoxide-oxidizing members of Halobacteria from salione crusts and soils.</title>
        <authorList>
            <person name="Myers M.R."/>
            <person name="King G.M."/>
        </authorList>
    </citation>
    <scope>NUCLEOTIDE SEQUENCE [LARGE SCALE GENOMIC DNA]</scope>
    <source>
        <strain evidence="1 2">WSH3</strain>
    </source>
</reference>
<dbReference type="Pfam" id="PF04134">
    <property type="entry name" value="DCC1-like"/>
    <property type="match status" value="1"/>
</dbReference>
<protein>
    <submittedName>
        <fullName evidence="1">DUF393 domain-containing protein</fullName>
    </submittedName>
</protein>
<dbReference type="AlphaFoldDB" id="A0A6B0T3U0"/>